<dbReference type="InterPro" id="IPR040853">
    <property type="entry name" value="RapA2_cadherin-like"/>
</dbReference>
<dbReference type="Proteomes" id="UP000315471">
    <property type="component" value="Unassembled WGS sequence"/>
</dbReference>
<dbReference type="Gene3D" id="2.60.40.3440">
    <property type="match status" value="1"/>
</dbReference>
<name>A0A5C6E4S1_9BACT</name>
<reference evidence="3 4" key="1">
    <citation type="submission" date="2019-02" db="EMBL/GenBank/DDBJ databases">
        <title>Deep-cultivation of Planctomycetes and their phenomic and genomic characterization uncovers novel biology.</title>
        <authorList>
            <person name="Wiegand S."/>
            <person name="Jogler M."/>
            <person name="Boedeker C."/>
            <person name="Pinto D."/>
            <person name="Vollmers J."/>
            <person name="Rivas-Marin E."/>
            <person name="Kohn T."/>
            <person name="Peeters S.H."/>
            <person name="Heuer A."/>
            <person name="Rast P."/>
            <person name="Oberbeckmann S."/>
            <person name="Bunk B."/>
            <person name="Jeske O."/>
            <person name="Meyerdierks A."/>
            <person name="Storesund J.E."/>
            <person name="Kallscheuer N."/>
            <person name="Luecker S."/>
            <person name="Lage O.M."/>
            <person name="Pohl T."/>
            <person name="Merkel B.J."/>
            <person name="Hornburger P."/>
            <person name="Mueller R.-W."/>
            <person name="Bruemmer F."/>
            <person name="Labrenz M."/>
            <person name="Spormann A.M."/>
            <person name="Op Den Camp H."/>
            <person name="Overmann J."/>
            <person name="Amann R."/>
            <person name="Jetten M.S.M."/>
            <person name="Mascher T."/>
            <person name="Medema M.H."/>
            <person name="Devos D.P."/>
            <person name="Kaster A.-K."/>
            <person name="Ovreas L."/>
            <person name="Rohde M."/>
            <person name="Galperin M.Y."/>
            <person name="Jogler C."/>
        </authorList>
    </citation>
    <scope>NUCLEOTIDE SEQUENCE [LARGE SCALE GENOMIC DNA]</scope>
    <source>
        <strain evidence="3 4">Q31b</strain>
    </source>
</reference>
<dbReference type="Gene3D" id="2.60.120.380">
    <property type="match status" value="2"/>
</dbReference>
<dbReference type="GO" id="GO:0004553">
    <property type="term" value="F:hydrolase activity, hydrolyzing O-glycosyl compounds"/>
    <property type="evidence" value="ECO:0007669"/>
    <property type="project" value="InterPro"/>
</dbReference>
<dbReference type="GO" id="GO:0000272">
    <property type="term" value="P:polysaccharide catabolic process"/>
    <property type="evidence" value="ECO:0007669"/>
    <property type="project" value="InterPro"/>
</dbReference>
<evidence type="ECO:0000313" key="4">
    <source>
        <dbReference type="Proteomes" id="UP000315471"/>
    </source>
</evidence>
<evidence type="ECO:0000259" key="2">
    <source>
        <dbReference type="Pfam" id="PF17803"/>
    </source>
</evidence>
<feature type="domain" description="RapA2 cadherin-like" evidence="2">
    <location>
        <begin position="5308"/>
        <end position="5385"/>
    </location>
</feature>
<feature type="region of interest" description="Disordered" evidence="1">
    <location>
        <begin position="2455"/>
        <end position="2478"/>
    </location>
</feature>
<comment type="caution">
    <text evidence="3">The sequence shown here is derived from an EMBL/GenBank/DDBJ whole genome shotgun (WGS) entry which is preliminary data.</text>
</comment>
<proteinExistence type="predicted"/>
<feature type="region of interest" description="Disordered" evidence="1">
    <location>
        <begin position="2374"/>
        <end position="2406"/>
    </location>
</feature>
<dbReference type="Gene3D" id="3.40.390.10">
    <property type="entry name" value="Collagenase (Catalytic Domain)"/>
    <property type="match status" value="1"/>
</dbReference>
<organism evidence="3 4">
    <name type="scientific">Novipirellula aureliae</name>
    <dbReference type="NCBI Taxonomy" id="2527966"/>
    <lineage>
        <taxon>Bacteria</taxon>
        <taxon>Pseudomonadati</taxon>
        <taxon>Planctomycetota</taxon>
        <taxon>Planctomycetia</taxon>
        <taxon>Pirellulales</taxon>
        <taxon>Pirellulaceae</taxon>
        <taxon>Novipirellula</taxon>
    </lineage>
</organism>
<dbReference type="Pfam" id="PF00404">
    <property type="entry name" value="Dockerin_1"/>
    <property type="match status" value="1"/>
</dbReference>
<feature type="region of interest" description="Disordered" evidence="1">
    <location>
        <begin position="1"/>
        <end position="29"/>
    </location>
</feature>
<evidence type="ECO:0000313" key="3">
    <source>
        <dbReference type="EMBL" id="TWU43840.1"/>
    </source>
</evidence>
<feature type="compositionally biased region" description="Basic residues" evidence="1">
    <location>
        <begin position="20"/>
        <end position="29"/>
    </location>
</feature>
<dbReference type="Pfam" id="PF17963">
    <property type="entry name" value="Big_9"/>
    <property type="match status" value="2"/>
</dbReference>
<evidence type="ECO:0000256" key="1">
    <source>
        <dbReference type="SAM" id="MobiDB-lite"/>
    </source>
</evidence>
<feature type="compositionally biased region" description="Low complexity" evidence="1">
    <location>
        <begin position="9"/>
        <end position="19"/>
    </location>
</feature>
<dbReference type="SMART" id="SM00710">
    <property type="entry name" value="PbH1"/>
    <property type="match status" value="6"/>
</dbReference>
<sequence>MTSRKRFLSSTTSNSTSRPSRIRSQKRSKSVAKKLRRQSLLETLEARQLLAGPQLIGIQPNEGDLIVEGSIRNNAPSVLTFRFDENQQIDPDTLGGIQITRSGPDDLFFTDDDVQITPGLVTIGDPNENEVIVRFAESLPDDNYRIEVFGYDDAQRGITGIRNLDGELLQPRTSGARSEVINFDLRLGALVESVVPQPVIRVREQLGDGTFQETLKQNRNEIVVYFNEDELFVENDAAGNPTDRSAENPRFYQLLLTQDTARTTDDLLFYPEKVVYDAATYTARLFFEDDINNLPNVPASGGTFRLRVGSAVDDRLDLIIQPTRVSISAGDTGETLDTAYDVGTIGIGPIFNEVYVAAIEPTSFDINLPGGNDDPGHREFDDDSDSILEHINANFGADATDGITEISYNFNDIFDTNAAGASFLNQIREVHKSRIREALSLWSAKIGVQFRETQDQGITFAIGNRNNLQPVAGTEIYSQSAISATVRIDPTFADSAIVLTDQTDTAYGEGFFRNVAAGIGLLLGLETTPDLPAQTLMSLSSSFLNASINTLGDLEPVFPGNFDVLHGQYLYNPDSVDLDLYRFVIDLDDANKVGTLTAETFAERLADSSMLDTTLTLFQEIKASLNTNFGVAGDLNVRFDSLLNGRIGDHSKINFVESDRAAGDTAVIVRRALDSEGVVLDNTVTLDLPRGSAVSAQAVIDAINGDAFASSIIQASLISGDGSTDISGNIVNFSTLELSGGGLFQLSRNDDYFSEDSMLSASLGEGTYYIGVAASGNDHYDPTIAGSSIGGLSQGNYELNLKFEPKVDERDVIRDLDSDREGVPGSILDGDADGEQGGNHNFWFQTRPINRRLEFIDSGSQIVPGQTVRIIGTTPGSSRTYEYVLNGSTAELGNIPIFYSDGSTAPETPATQLANALSEAINLRSAETGVTVTRLNSNTIEILGEQQVTMSDDAIGINITGRNIFVDKSSEVRADGSLAKPFNNIANPDVPNAFAAAQPGDIVRIIGNGGLDGDMSTEADNLSYQIGIPDVGGGTYADGRAMEVPKGVTTMIDAGAAFKLRSSYISVGSSTIQVDRSNGVLQVLGTPRLINLTETNNLVPDEREVPTLLADENAGLTGYDDGSVIFTSFNDKAVDAAAASSTPTANAGDWGGIRLRNDIDLAEGRRGLEDEAIFLDRINHAEIRYGGSRNVMIDSVSQLANPIDIYDRRPTISFTEISHSADAAISALPDSFKETSYQSPEYQASGIFTPDYDRVGPDIHNNQLFNNSINGLFIRVATTSNESPKELTVAGRFDDTDIVHYVAENIIIQGTPGGSIQDGFAPSVTLVSAAELRNGTLNAGTYNYRMTFVDENGFESLASPTEFSFNVTTSGSAVKLFGLPQVPNDSDYLTRRLYRQDSPTGPFYLITNLDATGDSFLDQGTRTDGVLDTTRTGIRGRLDASLVVDPGMVIKMRSARIEVGHGAQLLAEGTSAEPIVFTSVFDDRFGAGGTFDSNNDADVLGGSTDADYGDWGGIYGSPTSTISLDYSTVAYGGGITLMPGGETGSFLALELHQANGRITNSQFEYNDSGQDGSAPAGRFGRLAINPATIFVRGAQPIIVGTTFTDNHGAIIDIDSESFTAERLIDAGRQTGSNERLSVLDDNFGPMVRFNRYVDTVGEASVGLRQISGMEIRGGTLTTESVWDDTDIVHVLLDSIEVENFHSSGGLRLMSRVDESLVVKLFGEGSETGDTEGTGFTATGSPSNISDRIGGTIHILGQPGAPVILTSFLDDTVGAGLQPDGTPFTDTNGDALRSRAEPNDWRSVLLDQFSNDRNVSTTLEYELNTELAPGINGELETAQLLGELAADTNTANDVYRLGFEVEGYLAGQGDIDTYSFFGSPGTEIWIDIDQTSYHLDTVIELLDESGNIIDRSDDGFALSAGNIDFESQNPRDAGIRYILPGSTADANARSVYFFRVRSASVDPDDANGGLTSGGYSVQLRLQEEQEFPGSVVRYTDIRYANHGIHTQGLPSSSPLLGEAQENEQISFASSNDSLEFDDENPGQRPQYLGDLLNSNNKVFSVGGELSSGFDVDFYQFDVNPTVGGVQQTSVVFDLDYSQTDTSMYVFYDPDGFDEGVAPRLILASESSNIVDDQANVVTTALGSSDPSDVLSRGSDTSDDPFIGPISLDAGSYFVALVADGRVAEAITDPLTRREPLESVLRIFEDHIGEIGGGTAEAPREGAMFDTTALPAGWEVTVDRASDRGHGGEETFNGSRTAAYYPTSVQYEINGLGDTFATAQNLSLNDPLWSLADNQDIGDQDRNTSRTIPHTTVNGTTPDEVVDIYQFEVTEDFAQVILDIDYGANFFDFGNNRNSVDLKLQLFDATFNQLAIRTDSQVSDGASGSSPNSGNGGPGGPGGPGRSVSDDPYYETRLAAGTYYVAISPEATTFDAATGTFALDADARPTSGTYTLQVSVEAHPSDGGDPTNQSLHFDRSEPSGTLESAPFDLAGYGAEDLPRFYFNYFYDPAGNDNVTIRARSNENPTGMELPDTELTPSNQTNSNWNQAVSSLASFAGDTGIVVEITYTTDTTSIETAEGLYLDDFIVGFAERGELITGAPLGDVDITGFSQASGGQYQLEIREGATYANASNGGLILENTFDTNQRQSVSTTIVAPYADQIADKDTFVLSDGTKSVTYEFDLDTSSGITAGNIRIPYSATSTRSEIADAIVSVINSPVSQGRINVQATDSTGSATGGNGDVTIALAGRVFGDFLELDSPSELPPSGTPLGGAGASFQLPVVRNNGIGDSNVSRAQSQVIIENNVIRDVRAIGVFSESAPRDVDPRDPINNYLDQAPIGNAYPGAVRNFLTANDDVIGGQTPGIVVRNNIIDQAGFAGVKVEGDLRPLVIESDLYGLESLAFGDSISDGLVMIIDAADTRVVFEFEDIGGAAANLGGSGTGGGNGFTDGHVPIYYRRSDATPYNGRTTAHTRHEVMLAIYDAINSSILVSNGLVPLVDVTLGSSLLGNDPFFDGGGGPIGNLVTPNASVYIEGATDINFSFSFTGAGPSQNPFGASGFAPIHESAQPISRIINNTIYGADGTQAQFTGSARTESNDLLQNAIETQVGIAHNGPYIASDTSSGIIGDSVGLVTGSADVDMYRVQLGLGERLVVDVDTVEGGPDTVLRLFDSNGIEVAFNDVGTVADHLETGMGGETTDTVNTRDPSLDYTALSEGTYYVAVSSAGNQTYSARSLSDRVNGTGGEGNYDIAIEAYASRSFVLAIDSGSGTIDASALTGTTFTITQIPDLAGGTNSQTFEFNGGGNGNINIPLVGGDVYRVGDISRAISAVINRSASPLPNHASNNGPLGVSGPIAPVSAQAIGGIEGYNGGLRLFNTIADHNTTFGHNRSGAGNGVSEQYVLIERAAEITISPEAAAAGLHLAPADGSNIDQVLPETGILLTGGSSGTVLNNVLSNLHQGVVNEITYSGAHPKPGETIVVSNTFQNIALGTGVLRPLINSPIGGLTITPGPSNVNGGTDDFNETLGGNDVLFVNPAGDNFLPAPNAHIIDTAVNSITDREGFIEVKNSIGIDANNVIAPSRDVYGVFRADNPLYAPPHTVGETIFKDRGAVELADFVGPVAILNVPRDNDAEVIDVDGTTTYVKFENEIYKEFRIQLRDNGDESDPYLGHGVDDSTIVAPNGPSLRLNGSNVTVFENEQLLEEGIDYSFDYDVTKSTIILTPLAGIWKNDRAYRIAVNGIDRSVLVAPNAQQVSDGDQISITDVGGGNIVFEFETGYQLLVPDTIALTVPVNGSNLGGVRDGDLFQIDDGTNPIVVFEFNRPGDTKLANTVEVLLPAGLTPEEPVALQAYRETIAQNIQTAIQSQVDAGTLDVEVSLDGVTVQIGAEPGAVVDTRGNGLVQNARTVALQLPALGAGVGGVVDGDTFTIFDGTETVTFEFDDAGVLNDLNNIAIPIADNLPVADLAIAIETAIRDAMRLTPTVYDNVVYLDLDINGTASASPGQLSVVSFSRTPTDGDLISITPNDGSAPVILELNRTDEPNAILGTTFDDGVDMGHIPVNITRMTSGEELGQMIADLLKAPNLIIAGLEQSAITVLDGGQVSLGGEAGLLIETTGTELELVGQPDVEGSSSIEVFGSLLLQLPPSGGAGFTGGSVLILKDPLGNDVIFEFVVTNTLQQVPGAIPVTFNTFDPVNLIADALVAAINGSTAEITATVQLGSSGRISLGRITDDRVITTGIENDPLDPTDDVSGVPITTRRGIVTDGEQLTIRQGDVEVTYEFNSILGGGGVEVGHIEIPFQSSSTAVEIATSLAAAINNNPGSLVFASDPGTLPATVVGNIVDIADVPGTIVDASLAPTLNVTGTPGGAQPIFISPTSSTEDLKRAFIQAINREEVAQFTDLIATDRGGSTFFVENALGFEGDIDSFFLTGIKDVDGNSLEPNRPDQTTQFTILMPGIGMDFGDAADPVGGVPGRYPTTLDNNGPRHVVSDSIMLGSSVDIDANGQPSNQADGDNLGLVVTTDSDLFVLTTVNGETTISLDPTVSLANRDGDTITVSTGYATATLEFDLDGQFNEDHYEIKASESSTPEQIAQAIADAIAESPVNPASVDVVGSTTVVSGNDEEGVSFVSDINPQGILNKGVGTIIDGKLMLPITVTVTGGGFVDGWIDFGADGDFTDPGDQIMFSERFDAGMDGAAVTRTIYVNYPDYPWNLNEEATTFARFRVSREGGLSSVGMALSGEVEDYALRLLPGVPPIVSEAQANRVFSTPEDSPLIVQDEDGTFTQGTSDDDGLLVGIVDPNTGDIPVILASDVGVRTLMSGSEIAGSLNLKSDGTFSFNPAPDFYGTTSFTANVTDGTLISSRTITVTINVLPVNDAPFATTTDVVTNVTIDEDTVTTFDRAQLITPYYSAGPANEVAAAQPLAFTSVGFNNVPFTSENGGTIAIVDGGTRLVYTPPKDFNSALGDKFTYFVADVPGTGQTAATAANPGTVSISFDAVNDPPRLVNDYYDADEDTELTIAVRNAAETGILDNDAAGPTDEVAAGQTISLVTTDFPLTTFRRGTVRIANGNLIYSPPAQFSGIDQFQYKVRDNLGLESTATVVINVGGENDPPFFVGVNGVQGETSLSIDEGKAGGKTVNYDLSTWFEDPENDAVSYAVAYENTSAKMAISDAKVVGDVLSITMPAYGFGTATLTITATDSTGLPTIQPIDVTVNDTPDAPTKIGTLDPLVTPEDVNVVRDLTTIFFDPDGTPLEYSVTRIGNQFNPTAAQIAASSVVESVTFDGNNMTIAVKPNQFGSIEMEIAANDGSPAISDSFTFTVTSQPDAPVAVDDNYGVSEGFDVSVGSILSIQNPTSGLLQNDFDADFEAIQVDVNSISPADPNFVVSADGTFTYKAIDGSIGQTKSYTYSVLDSTGRRSNTATVSFTLSQSRYQNPNKDLVTDVTADGNISPIDALRIINLLSSPIMNGRSTLPVSEIGDPPPDFVDVSGDGFVTAFDALIVINTLNARSTTPQRATGEQVTGEQVTGEQVTTTANAAASLSYAAMSEVNLPVRNAMAVSPDPESPETLIAAGPTTIDSRDAVLQAGFEIGNASLETVVDSFESASVDEIDSESKASEVDEALTSLFDEASSNGLF</sequence>
<keyword evidence="4" id="KW-1185">Reference proteome</keyword>
<accession>A0A5C6E4S1</accession>
<dbReference type="InterPro" id="IPR024079">
    <property type="entry name" value="MetalloPept_cat_dom_sf"/>
</dbReference>
<feature type="compositionally biased region" description="Gly residues" evidence="1">
    <location>
        <begin position="2388"/>
        <end position="2399"/>
    </location>
</feature>
<gene>
    <name evidence="3" type="ORF">Q31b_13720</name>
</gene>
<dbReference type="GO" id="GO:0008237">
    <property type="term" value="F:metallopeptidase activity"/>
    <property type="evidence" value="ECO:0007669"/>
    <property type="project" value="InterPro"/>
</dbReference>
<dbReference type="OrthoDB" id="247526at2"/>
<dbReference type="Pfam" id="PF17803">
    <property type="entry name" value="Cadherin_4"/>
    <property type="match status" value="1"/>
</dbReference>
<protein>
    <recommendedName>
        <fullName evidence="2">RapA2 cadherin-like domain-containing protein</fullName>
    </recommendedName>
</protein>
<dbReference type="InterPro" id="IPR006626">
    <property type="entry name" value="PbH1"/>
</dbReference>
<dbReference type="EMBL" id="SJPY01000002">
    <property type="protein sequence ID" value="TWU43840.1"/>
    <property type="molecule type" value="Genomic_DNA"/>
</dbReference>
<dbReference type="InterPro" id="IPR002105">
    <property type="entry name" value="Dockerin_1_rpt"/>
</dbReference>
<dbReference type="NCBIfam" id="NF012211">
    <property type="entry name" value="tand_rpt_95"/>
    <property type="match status" value="2"/>
</dbReference>